<evidence type="ECO:0008006" key="4">
    <source>
        <dbReference type="Google" id="ProtNLM"/>
    </source>
</evidence>
<organism evidence="3">
    <name type="scientific">Arion vulgaris</name>
    <dbReference type="NCBI Taxonomy" id="1028688"/>
    <lineage>
        <taxon>Eukaryota</taxon>
        <taxon>Metazoa</taxon>
        <taxon>Spiralia</taxon>
        <taxon>Lophotrochozoa</taxon>
        <taxon>Mollusca</taxon>
        <taxon>Gastropoda</taxon>
        <taxon>Heterobranchia</taxon>
        <taxon>Euthyneura</taxon>
        <taxon>Panpulmonata</taxon>
        <taxon>Eupulmonata</taxon>
        <taxon>Stylommatophora</taxon>
        <taxon>Helicina</taxon>
        <taxon>Arionoidea</taxon>
        <taxon>Arionidae</taxon>
        <taxon>Arion</taxon>
    </lineage>
</organism>
<dbReference type="GO" id="GO:0042626">
    <property type="term" value="F:ATPase-coupled transmembrane transporter activity"/>
    <property type="evidence" value="ECO:0007669"/>
    <property type="project" value="TreeGrafter"/>
</dbReference>
<protein>
    <recommendedName>
        <fullName evidence="4">ABC transporter domain-containing protein</fullName>
    </recommendedName>
</protein>
<name>A0A0B6YMB9_9EUPU</name>
<evidence type="ECO:0000256" key="2">
    <source>
        <dbReference type="ARBA" id="ARBA00022840"/>
    </source>
</evidence>
<feature type="non-terminal residue" evidence="3">
    <location>
        <position position="147"/>
    </location>
</feature>
<dbReference type="Gene3D" id="3.40.50.300">
    <property type="entry name" value="P-loop containing nucleotide triphosphate hydrolases"/>
    <property type="match status" value="1"/>
</dbReference>
<dbReference type="GO" id="GO:0016020">
    <property type="term" value="C:membrane"/>
    <property type="evidence" value="ECO:0007669"/>
    <property type="project" value="TreeGrafter"/>
</dbReference>
<evidence type="ECO:0000313" key="3">
    <source>
        <dbReference type="EMBL" id="CEK57373.1"/>
    </source>
</evidence>
<dbReference type="PANTHER" id="PTHR24223">
    <property type="entry name" value="ATP-BINDING CASSETTE SUB-FAMILY C"/>
    <property type="match status" value="1"/>
</dbReference>
<reference evidence="3" key="1">
    <citation type="submission" date="2014-12" db="EMBL/GenBank/DDBJ databases">
        <title>Insight into the proteome of Arion vulgaris.</title>
        <authorList>
            <person name="Aradska J."/>
            <person name="Bulat T."/>
            <person name="Smidak R."/>
            <person name="Sarate P."/>
            <person name="Gangsoo J."/>
            <person name="Sialana F."/>
            <person name="Bilban M."/>
            <person name="Lubec G."/>
        </authorList>
    </citation>
    <scope>NUCLEOTIDE SEQUENCE</scope>
    <source>
        <tissue evidence="3">Skin</tissue>
    </source>
</reference>
<gene>
    <name evidence="3" type="primary">ORF30010</name>
</gene>
<dbReference type="AlphaFoldDB" id="A0A0B6YMB9"/>
<dbReference type="EMBL" id="HACG01010508">
    <property type="protein sequence ID" value="CEK57373.1"/>
    <property type="molecule type" value="Transcribed_RNA"/>
</dbReference>
<sequence length="147" mass="16303">RISLARAAYSKFDIVLLDDPLSAVDVHVGHHIYHQCIKELLKGRTIIFVTHNLQYLKDCDGILVMKDGLIVDQGSHDQLLTKGGEYANLLRLYGSEHEQNTREEQEHVDSVPATTMSDIGNVSNLIQGEPDGINQNLNVVSKQAKTG</sequence>
<dbReference type="GO" id="GO:0005524">
    <property type="term" value="F:ATP binding"/>
    <property type="evidence" value="ECO:0007669"/>
    <property type="project" value="UniProtKB-KW"/>
</dbReference>
<keyword evidence="1" id="KW-0547">Nucleotide-binding</keyword>
<accession>A0A0B6YMB9</accession>
<evidence type="ECO:0000256" key="1">
    <source>
        <dbReference type="ARBA" id="ARBA00022741"/>
    </source>
</evidence>
<dbReference type="SUPFAM" id="SSF52540">
    <property type="entry name" value="P-loop containing nucleoside triphosphate hydrolases"/>
    <property type="match status" value="1"/>
</dbReference>
<dbReference type="InterPro" id="IPR050173">
    <property type="entry name" value="ABC_transporter_C-like"/>
</dbReference>
<feature type="non-terminal residue" evidence="3">
    <location>
        <position position="1"/>
    </location>
</feature>
<keyword evidence="2" id="KW-0067">ATP-binding</keyword>
<dbReference type="PANTHER" id="PTHR24223:SF447">
    <property type="entry name" value="MULTIDRUG RESISTANCE-ASSOCIATED PROTEIN 5"/>
    <property type="match status" value="1"/>
</dbReference>
<dbReference type="InterPro" id="IPR027417">
    <property type="entry name" value="P-loop_NTPase"/>
</dbReference>
<proteinExistence type="predicted"/>